<dbReference type="Gene3D" id="3.30.565.10">
    <property type="entry name" value="Histidine kinase-like ATPase, C-terminal domain"/>
    <property type="match status" value="1"/>
</dbReference>
<dbReference type="InterPro" id="IPR003660">
    <property type="entry name" value="HAMP_dom"/>
</dbReference>
<feature type="domain" description="Histidine kinase" evidence="12">
    <location>
        <begin position="264"/>
        <end position="475"/>
    </location>
</feature>
<dbReference type="InterPro" id="IPR036097">
    <property type="entry name" value="HisK_dim/P_sf"/>
</dbReference>
<protein>
    <recommendedName>
        <fullName evidence="3">histidine kinase</fullName>
        <ecNumber evidence="3">2.7.13.3</ecNumber>
    </recommendedName>
</protein>
<dbReference type="SUPFAM" id="SSF158472">
    <property type="entry name" value="HAMP domain-like"/>
    <property type="match status" value="1"/>
</dbReference>
<dbReference type="RefSeq" id="WP_126156611.1">
    <property type="nucleotide sequence ID" value="NZ_RQXW01000001.1"/>
</dbReference>
<dbReference type="SMART" id="SM00304">
    <property type="entry name" value="HAMP"/>
    <property type="match status" value="1"/>
</dbReference>
<dbReference type="CDD" id="cd00075">
    <property type="entry name" value="HATPase"/>
    <property type="match status" value="1"/>
</dbReference>
<evidence type="ECO:0000313" key="15">
    <source>
        <dbReference type="Proteomes" id="UP000283087"/>
    </source>
</evidence>
<keyword evidence="7" id="KW-0418">Kinase</keyword>
<dbReference type="Pfam" id="PF02518">
    <property type="entry name" value="HATPase_c"/>
    <property type="match status" value="1"/>
</dbReference>
<dbReference type="Pfam" id="PF00672">
    <property type="entry name" value="HAMP"/>
    <property type="match status" value="1"/>
</dbReference>
<evidence type="ECO:0000259" key="12">
    <source>
        <dbReference type="PROSITE" id="PS50109"/>
    </source>
</evidence>
<dbReference type="PRINTS" id="PR00344">
    <property type="entry name" value="BCTRLSENSOR"/>
</dbReference>
<dbReference type="CDD" id="cd06225">
    <property type="entry name" value="HAMP"/>
    <property type="match status" value="1"/>
</dbReference>
<evidence type="ECO:0000259" key="13">
    <source>
        <dbReference type="PROSITE" id="PS50885"/>
    </source>
</evidence>
<dbReference type="EMBL" id="RQXW01000001">
    <property type="protein sequence ID" value="RTE67401.1"/>
    <property type="molecule type" value="Genomic_DNA"/>
</dbReference>
<evidence type="ECO:0000256" key="6">
    <source>
        <dbReference type="ARBA" id="ARBA00022692"/>
    </source>
</evidence>
<keyword evidence="4" id="KW-0597">Phosphoprotein</keyword>
<dbReference type="SMART" id="SM00388">
    <property type="entry name" value="HisKA"/>
    <property type="match status" value="1"/>
</dbReference>
<dbReference type="CDD" id="cd00082">
    <property type="entry name" value="HisKA"/>
    <property type="match status" value="1"/>
</dbReference>
<dbReference type="Gene3D" id="6.10.340.10">
    <property type="match status" value="1"/>
</dbReference>
<dbReference type="Proteomes" id="UP000283087">
    <property type="component" value="Unassembled WGS sequence"/>
</dbReference>
<evidence type="ECO:0000313" key="14">
    <source>
        <dbReference type="EMBL" id="RTE67401.1"/>
    </source>
</evidence>
<evidence type="ECO:0000256" key="11">
    <source>
        <dbReference type="SAM" id="Phobius"/>
    </source>
</evidence>
<dbReference type="Gene3D" id="1.10.287.130">
    <property type="match status" value="1"/>
</dbReference>
<dbReference type="InterPro" id="IPR003661">
    <property type="entry name" value="HisK_dim/P_dom"/>
</dbReference>
<feature type="transmembrane region" description="Helical" evidence="11">
    <location>
        <begin position="6"/>
        <end position="27"/>
    </location>
</feature>
<dbReference type="InterPro" id="IPR004358">
    <property type="entry name" value="Sig_transdc_His_kin-like_C"/>
</dbReference>
<keyword evidence="8 11" id="KW-1133">Transmembrane helix</keyword>
<evidence type="ECO:0000256" key="10">
    <source>
        <dbReference type="ARBA" id="ARBA00023136"/>
    </source>
</evidence>
<reference evidence="14 15" key="1">
    <citation type="submission" date="2018-11" db="EMBL/GenBank/DDBJ databases">
        <title>The draft genome sequence of Amphritea opalescens ANRC-JH13T.</title>
        <authorList>
            <person name="Fang Z."/>
            <person name="Zhang Y."/>
            <person name="Han X."/>
        </authorList>
    </citation>
    <scope>NUCLEOTIDE SEQUENCE [LARGE SCALE GENOMIC DNA]</scope>
    <source>
        <strain evidence="14 15">ANRC-JH13</strain>
    </source>
</reference>
<dbReference type="GO" id="GO:0000155">
    <property type="term" value="F:phosphorelay sensor kinase activity"/>
    <property type="evidence" value="ECO:0007669"/>
    <property type="project" value="InterPro"/>
</dbReference>
<evidence type="ECO:0000256" key="9">
    <source>
        <dbReference type="ARBA" id="ARBA00023012"/>
    </source>
</evidence>
<keyword evidence="10 11" id="KW-0472">Membrane</keyword>
<dbReference type="Pfam" id="PF00512">
    <property type="entry name" value="HisKA"/>
    <property type="match status" value="1"/>
</dbReference>
<dbReference type="EC" id="2.7.13.3" evidence="3"/>
<comment type="catalytic activity">
    <reaction evidence="1">
        <text>ATP + protein L-histidine = ADP + protein N-phospho-L-histidine.</text>
        <dbReference type="EC" id="2.7.13.3"/>
    </reaction>
</comment>
<evidence type="ECO:0000256" key="7">
    <source>
        <dbReference type="ARBA" id="ARBA00022777"/>
    </source>
</evidence>
<organism evidence="14 15">
    <name type="scientific">Amphritea opalescens</name>
    <dbReference type="NCBI Taxonomy" id="2490544"/>
    <lineage>
        <taxon>Bacteria</taxon>
        <taxon>Pseudomonadati</taxon>
        <taxon>Pseudomonadota</taxon>
        <taxon>Gammaproteobacteria</taxon>
        <taxon>Oceanospirillales</taxon>
        <taxon>Oceanospirillaceae</taxon>
        <taxon>Amphritea</taxon>
    </lineage>
</organism>
<dbReference type="SMART" id="SM00387">
    <property type="entry name" value="HATPase_c"/>
    <property type="match status" value="1"/>
</dbReference>
<dbReference type="PROSITE" id="PS50109">
    <property type="entry name" value="HIS_KIN"/>
    <property type="match status" value="1"/>
</dbReference>
<evidence type="ECO:0000256" key="1">
    <source>
        <dbReference type="ARBA" id="ARBA00000085"/>
    </source>
</evidence>
<evidence type="ECO:0000256" key="2">
    <source>
        <dbReference type="ARBA" id="ARBA00004370"/>
    </source>
</evidence>
<evidence type="ECO:0000256" key="4">
    <source>
        <dbReference type="ARBA" id="ARBA00022553"/>
    </source>
</evidence>
<gene>
    <name evidence="14" type="ORF">EH243_00145</name>
</gene>
<dbReference type="PROSITE" id="PS50885">
    <property type="entry name" value="HAMP"/>
    <property type="match status" value="1"/>
</dbReference>
<dbReference type="InterPro" id="IPR003594">
    <property type="entry name" value="HATPase_dom"/>
</dbReference>
<sequence>MYFRTRIISISLLTVSVVLAIVITLSWSRIMQVELNRLDARLCMEARRLIPRVDANGSPRYRPIANGSRPSDGQVVDELVNKLRVSSPNEIMIYLEAAETGVLRAPEGVDIEAIINTVSWPSAAPLTLADKSQPKAFCQVGSFEHEQKQWRSALLNVRDQRSFIGVDVAATTRELKSTLNETLIVIIPFSFLLSLMGSWVITSHTVRPINRLHRSMGMVTEKELSHRLPEHKEDKEFQRLIDAYNTMLDRLEDSFQQVSRFTADAAHELKTPLTVLRGKLEQAVLAENPSLLDLNAILDEVGHLSAITRKLLLLSQADSGSMALHLEAINMTDLLDELTSDMGLLSEELVQDCSIDRDLITPGDRVLLTQLLNNLLVNVMRYSLPEKGVTIHACEKAAIIEVVISNVCLPLSELVRSQLFERFYRGESAQTQGVSGSGLGLSLAREIARAHGGDLMLEPSAEDRVVMKLVLPSAK</sequence>
<evidence type="ECO:0000256" key="3">
    <source>
        <dbReference type="ARBA" id="ARBA00012438"/>
    </source>
</evidence>
<keyword evidence="6 11" id="KW-0812">Transmembrane</keyword>
<dbReference type="SUPFAM" id="SSF55874">
    <property type="entry name" value="ATPase domain of HSP90 chaperone/DNA topoisomerase II/histidine kinase"/>
    <property type="match status" value="1"/>
</dbReference>
<keyword evidence="9" id="KW-0902">Two-component regulatory system</keyword>
<name>A0A430KV60_9GAMM</name>
<dbReference type="AlphaFoldDB" id="A0A430KV60"/>
<keyword evidence="5" id="KW-0808">Transferase</keyword>
<dbReference type="OrthoDB" id="9809766at2"/>
<comment type="subcellular location">
    <subcellularLocation>
        <location evidence="2">Membrane</location>
    </subcellularLocation>
</comment>
<proteinExistence type="predicted"/>
<evidence type="ECO:0000256" key="5">
    <source>
        <dbReference type="ARBA" id="ARBA00022679"/>
    </source>
</evidence>
<keyword evidence="15" id="KW-1185">Reference proteome</keyword>
<comment type="caution">
    <text evidence="14">The sequence shown here is derived from an EMBL/GenBank/DDBJ whole genome shotgun (WGS) entry which is preliminary data.</text>
</comment>
<dbReference type="GO" id="GO:0005886">
    <property type="term" value="C:plasma membrane"/>
    <property type="evidence" value="ECO:0007669"/>
    <property type="project" value="TreeGrafter"/>
</dbReference>
<evidence type="ECO:0000256" key="8">
    <source>
        <dbReference type="ARBA" id="ARBA00022989"/>
    </source>
</evidence>
<dbReference type="InterPro" id="IPR036890">
    <property type="entry name" value="HATPase_C_sf"/>
</dbReference>
<dbReference type="SUPFAM" id="SSF47384">
    <property type="entry name" value="Homodimeric domain of signal transducing histidine kinase"/>
    <property type="match status" value="1"/>
</dbReference>
<dbReference type="InterPro" id="IPR050428">
    <property type="entry name" value="TCS_sensor_his_kinase"/>
</dbReference>
<feature type="domain" description="HAMP" evidence="13">
    <location>
        <begin position="203"/>
        <end position="256"/>
    </location>
</feature>
<dbReference type="InterPro" id="IPR005467">
    <property type="entry name" value="His_kinase_dom"/>
</dbReference>
<dbReference type="PANTHER" id="PTHR45436:SF5">
    <property type="entry name" value="SENSOR HISTIDINE KINASE TRCS"/>
    <property type="match status" value="1"/>
</dbReference>
<accession>A0A430KV60</accession>
<dbReference type="PANTHER" id="PTHR45436">
    <property type="entry name" value="SENSOR HISTIDINE KINASE YKOH"/>
    <property type="match status" value="1"/>
</dbReference>